<evidence type="ECO:0000313" key="2">
    <source>
        <dbReference type="Proteomes" id="UP000078046"/>
    </source>
</evidence>
<reference evidence="1 2" key="1">
    <citation type="submission" date="2016-04" db="EMBL/GenBank/DDBJ databases">
        <title>The genome of Intoshia linei affirms orthonectids as highly simplified spiralians.</title>
        <authorList>
            <person name="Mikhailov K.V."/>
            <person name="Slusarev G.S."/>
            <person name="Nikitin M.A."/>
            <person name="Logacheva M.D."/>
            <person name="Penin A."/>
            <person name="Aleoshin V."/>
            <person name="Panchin Y.V."/>
        </authorList>
    </citation>
    <scope>NUCLEOTIDE SEQUENCE [LARGE SCALE GENOMIC DNA]</scope>
    <source>
        <strain evidence="1">Intl2013</strain>
        <tissue evidence="1">Whole animal</tissue>
    </source>
</reference>
<organism evidence="1 2">
    <name type="scientific">Intoshia linei</name>
    <dbReference type="NCBI Taxonomy" id="1819745"/>
    <lineage>
        <taxon>Eukaryota</taxon>
        <taxon>Metazoa</taxon>
        <taxon>Spiralia</taxon>
        <taxon>Lophotrochozoa</taxon>
        <taxon>Mesozoa</taxon>
        <taxon>Orthonectida</taxon>
        <taxon>Rhopaluridae</taxon>
        <taxon>Intoshia</taxon>
    </lineage>
</organism>
<comment type="caution">
    <text evidence="1">The sequence shown here is derived from an EMBL/GenBank/DDBJ whole genome shotgun (WGS) entry which is preliminary data.</text>
</comment>
<name>A0A177AWV4_9BILA</name>
<keyword evidence="2" id="KW-1185">Reference proteome</keyword>
<proteinExistence type="predicted"/>
<gene>
    <name evidence="1" type="ORF">A3Q56_05944</name>
</gene>
<accession>A0A177AWV4</accession>
<protein>
    <submittedName>
        <fullName evidence="1">Uncharacterized protein</fullName>
    </submittedName>
</protein>
<dbReference type="Proteomes" id="UP000078046">
    <property type="component" value="Unassembled WGS sequence"/>
</dbReference>
<dbReference type="EMBL" id="LWCA01000964">
    <property type="protein sequence ID" value="OAF66330.1"/>
    <property type="molecule type" value="Genomic_DNA"/>
</dbReference>
<sequence>MKFCSKYLHQLIEVSLKTLSKSEYLQTIIHANDEKILNEKYNYKFFEILSILKKCEIYNNIDMYGKIQYYNIAFMSSIIFDLYIERFCEITEKDENESKSFESNKILDGTKNITLKMYIHCIAIISLSVKFYKPEYEEKFMKQLMEMNTNYQLTIFGPYQYS</sequence>
<dbReference type="AlphaFoldDB" id="A0A177AWV4"/>
<evidence type="ECO:0000313" key="1">
    <source>
        <dbReference type="EMBL" id="OAF66330.1"/>
    </source>
</evidence>